<organism evidence="2 3">
    <name type="scientific">Pontibacter toksunensis</name>
    <dbReference type="NCBI Taxonomy" id="1332631"/>
    <lineage>
        <taxon>Bacteria</taxon>
        <taxon>Pseudomonadati</taxon>
        <taxon>Bacteroidota</taxon>
        <taxon>Cytophagia</taxon>
        <taxon>Cytophagales</taxon>
        <taxon>Hymenobacteraceae</taxon>
        <taxon>Pontibacter</taxon>
    </lineage>
</organism>
<dbReference type="Gene3D" id="3.30.470.30">
    <property type="entry name" value="DNA ligase/mRNA capping enzyme"/>
    <property type="match status" value="1"/>
</dbReference>
<evidence type="ECO:0000313" key="3">
    <source>
        <dbReference type="Proteomes" id="UP001597641"/>
    </source>
</evidence>
<dbReference type="Pfam" id="PF16542">
    <property type="entry name" value="PNKP_ligase"/>
    <property type="match status" value="1"/>
</dbReference>
<reference evidence="3" key="1">
    <citation type="journal article" date="2019" name="Int. J. Syst. Evol. Microbiol.">
        <title>The Global Catalogue of Microorganisms (GCM) 10K type strain sequencing project: providing services to taxonomists for standard genome sequencing and annotation.</title>
        <authorList>
            <consortium name="The Broad Institute Genomics Platform"/>
            <consortium name="The Broad Institute Genome Sequencing Center for Infectious Disease"/>
            <person name="Wu L."/>
            <person name="Ma J."/>
        </authorList>
    </citation>
    <scope>NUCLEOTIDE SEQUENCE [LARGE SCALE GENOMIC DNA]</scope>
    <source>
        <strain evidence="3">KCTC 23984</strain>
    </source>
</reference>
<proteinExistence type="predicted"/>
<evidence type="ECO:0000313" key="2">
    <source>
        <dbReference type="EMBL" id="MFD3001806.1"/>
    </source>
</evidence>
<accession>A0ABW6BXC0</accession>
<feature type="domain" description="Polynucleotide kinase-phosphatase ligase" evidence="1">
    <location>
        <begin position="15"/>
        <end position="44"/>
    </location>
</feature>
<sequence>MLACLVPTWLGFVPTYRDRLIQPVLKCCGSDYLRIIYGPEYNLDKTRST</sequence>
<dbReference type="InterPro" id="IPR032380">
    <property type="entry name" value="PNKP_ligase_dom"/>
</dbReference>
<keyword evidence="3" id="KW-1185">Reference proteome</keyword>
<comment type="caution">
    <text evidence="2">The sequence shown here is derived from an EMBL/GenBank/DDBJ whole genome shotgun (WGS) entry which is preliminary data.</text>
</comment>
<evidence type="ECO:0000259" key="1">
    <source>
        <dbReference type="Pfam" id="PF16542"/>
    </source>
</evidence>
<gene>
    <name evidence="2" type="ORF">ACFS7Z_15640</name>
</gene>
<protein>
    <recommendedName>
        <fullName evidence="1">Polynucleotide kinase-phosphatase ligase domain-containing protein</fullName>
    </recommendedName>
</protein>
<dbReference type="Proteomes" id="UP001597641">
    <property type="component" value="Unassembled WGS sequence"/>
</dbReference>
<dbReference type="EMBL" id="JBHUOX010000011">
    <property type="protein sequence ID" value="MFD3001806.1"/>
    <property type="molecule type" value="Genomic_DNA"/>
</dbReference>
<name>A0ABW6BXC0_9BACT</name>